<reference evidence="5 6" key="1">
    <citation type="submission" date="2017-07" db="EMBL/GenBank/DDBJ databases">
        <title>Leptospira spp. isolated from tropical soils.</title>
        <authorList>
            <person name="Thibeaux R."/>
            <person name="Iraola G."/>
            <person name="Ferres I."/>
            <person name="Bierque E."/>
            <person name="Girault D."/>
            <person name="Soupe-Gilbert M.-E."/>
            <person name="Picardeau M."/>
            <person name="Goarant C."/>
        </authorList>
    </citation>
    <scope>NUCLEOTIDE SEQUENCE [LARGE SCALE GENOMIC DNA]</scope>
    <source>
        <strain evidence="4 6">FH1-B-B1</strain>
        <strain evidence="3 5">FH1-B-C1</strain>
    </source>
</reference>
<dbReference type="Proteomes" id="UP000231962">
    <property type="component" value="Unassembled WGS sequence"/>
</dbReference>
<feature type="chain" id="PRO_5014896604" description="Lcl C-terminal domain-containing protein" evidence="1">
    <location>
        <begin position="19"/>
        <end position="230"/>
    </location>
</feature>
<feature type="domain" description="Lcl C-terminal" evidence="2">
    <location>
        <begin position="118"/>
        <end position="222"/>
    </location>
</feature>
<evidence type="ECO:0000313" key="6">
    <source>
        <dbReference type="Proteomes" id="UP000231990"/>
    </source>
</evidence>
<dbReference type="Proteomes" id="UP000231990">
    <property type="component" value="Unassembled WGS sequence"/>
</dbReference>
<organism evidence="4 6">
    <name type="scientific">Leptospira perolatii</name>
    <dbReference type="NCBI Taxonomy" id="2023191"/>
    <lineage>
        <taxon>Bacteria</taxon>
        <taxon>Pseudomonadati</taxon>
        <taxon>Spirochaetota</taxon>
        <taxon>Spirochaetia</taxon>
        <taxon>Leptospirales</taxon>
        <taxon>Leptospiraceae</taxon>
        <taxon>Leptospira</taxon>
    </lineage>
</organism>
<evidence type="ECO:0000313" key="5">
    <source>
        <dbReference type="Proteomes" id="UP000231962"/>
    </source>
</evidence>
<name>A0A2M9ZS05_9LEPT</name>
<dbReference type="PROSITE" id="PS51257">
    <property type="entry name" value="PROKAR_LIPOPROTEIN"/>
    <property type="match status" value="1"/>
</dbReference>
<comment type="caution">
    <text evidence="4">The sequence shown here is derived from an EMBL/GenBank/DDBJ whole genome shotgun (WGS) entry which is preliminary data.</text>
</comment>
<dbReference type="AlphaFoldDB" id="A0A2M9ZS05"/>
<dbReference type="RefSeq" id="WP_100712250.1">
    <property type="nucleotide sequence ID" value="NZ_NPDY01000001.1"/>
</dbReference>
<proteinExistence type="predicted"/>
<sequence length="230" mass="24817">MKLSLISFLIFASVSCNKATALNLDSSKSPIGLLLDSALASAGIDQTVIAEANNIVGLSANQLDYGGWYNASPIKVMRCSHGQDLADPNCAGSVTKVEFCTVNDHSCNGGDSSHQVQTGPLFKVCDDLNKRNNGIGFGGTNTWRVPTCRDFSSAGNDCELFIFYQYFLLHQSQFPNTEEDLYWSAEPSSFPDMAYAISFSTTTPTPYATTTPKLNKESVRCVSGGSLSHH</sequence>
<evidence type="ECO:0000256" key="1">
    <source>
        <dbReference type="SAM" id="SignalP"/>
    </source>
</evidence>
<dbReference type="EMBL" id="NPDY01000001">
    <property type="protein sequence ID" value="PJZ71308.1"/>
    <property type="molecule type" value="Genomic_DNA"/>
</dbReference>
<dbReference type="Pfam" id="PF07603">
    <property type="entry name" value="Lcl_C"/>
    <property type="match status" value="1"/>
</dbReference>
<evidence type="ECO:0000313" key="4">
    <source>
        <dbReference type="EMBL" id="PJZ74842.1"/>
    </source>
</evidence>
<evidence type="ECO:0000313" key="3">
    <source>
        <dbReference type="EMBL" id="PJZ71308.1"/>
    </source>
</evidence>
<accession>A0A2M9ZS05</accession>
<dbReference type="OrthoDB" id="9793251at2"/>
<dbReference type="InterPro" id="IPR011460">
    <property type="entry name" value="Lcl_C"/>
</dbReference>
<keyword evidence="1" id="KW-0732">Signal</keyword>
<evidence type="ECO:0000259" key="2">
    <source>
        <dbReference type="Pfam" id="PF07603"/>
    </source>
</evidence>
<dbReference type="EMBL" id="NPDZ01000001">
    <property type="protein sequence ID" value="PJZ74842.1"/>
    <property type="molecule type" value="Genomic_DNA"/>
</dbReference>
<keyword evidence="5" id="KW-1185">Reference proteome</keyword>
<gene>
    <name evidence="3" type="ORF">CH360_02045</name>
    <name evidence="4" type="ORF">CH373_02045</name>
</gene>
<feature type="signal peptide" evidence="1">
    <location>
        <begin position="1"/>
        <end position="18"/>
    </location>
</feature>
<protein>
    <recommendedName>
        <fullName evidence="2">Lcl C-terminal domain-containing protein</fullName>
    </recommendedName>
</protein>